<proteinExistence type="predicted"/>
<dbReference type="PANTHER" id="PTHR44067:SF3">
    <property type="entry name" value="OS06G0138600 PROTEIN"/>
    <property type="match status" value="1"/>
</dbReference>
<evidence type="ECO:0000256" key="2">
    <source>
        <dbReference type="SAM" id="Phobius"/>
    </source>
</evidence>
<keyword evidence="2" id="KW-0812">Transmembrane</keyword>
<dbReference type="PANTHER" id="PTHR44067">
    <property type="entry name" value="S-ADENOSYL-L-METHIONINE-DEPENDENT METHYLTRANSFERASE SUPERFAMILY PROTEIN-RELATED"/>
    <property type="match status" value="1"/>
</dbReference>
<feature type="transmembrane region" description="Helical" evidence="2">
    <location>
        <begin position="24"/>
        <end position="44"/>
    </location>
</feature>
<dbReference type="Proteomes" id="UP000236161">
    <property type="component" value="Unassembled WGS sequence"/>
</dbReference>
<dbReference type="OrthoDB" id="2013972at2759"/>
<name>A0A2I0ACY0_9ASPA</name>
<keyword evidence="1" id="KW-0175">Coiled coil</keyword>
<dbReference type="STRING" id="1088818.A0A2I0ACY0"/>
<evidence type="ECO:0000256" key="1">
    <source>
        <dbReference type="SAM" id="Coils"/>
    </source>
</evidence>
<dbReference type="AlphaFoldDB" id="A0A2I0ACY0"/>
<feature type="coiled-coil region" evidence="1">
    <location>
        <begin position="70"/>
        <end position="97"/>
    </location>
</feature>
<keyword evidence="2" id="KW-1133">Transmembrane helix</keyword>
<keyword evidence="4" id="KW-1185">Reference proteome</keyword>
<organism evidence="3 4">
    <name type="scientific">Apostasia shenzhenica</name>
    <dbReference type="NCBI Taxonomy" id="1088818"/>
    <lineage>
        <taxon>Eukaryota</taxon>
        <taxon>Viridiplantae</taxon>
        <taxon>Streptophyta</taxon>
        <taxon>Embryophyta</taxon>
        <taxon>Tracheophyta</taxon>
        <taxon>Spermatophyta</taxon>
        <taxon>Magnoliopsida</taxon>
        <taxon>Liliopsida</taxon>
        <taxon>Asparagales</taxon>
        <taxon>Orchidaceae</taxon>
        <taxon>Apostasioideae</taxon>
        <taxon>Apostasia</taxon>
    </lineage>
</organism>
<reference evidence="3 4" key="1">
    <citation type="journal article" date="2017" name="Nature">
        <title>The Apostasia genome and the evolution of orchids.</title>
        <authorList>
            <person name="Zhang G.Q."/>
            <person name="Liu K.W."/>
            <person name="Li Z."/>
            <person name="Lohaus R."/>
            <person name="Hsiao Y.Y."/>
            <person name="Niu S.C."/>
            <person name="Wang J.Y."/>
            <person name="Lin Y.C."/>
            <person name="Xu Q."/>
            <person name="Chen L.J."/>
            <person name="Yoshida K."/>
            <person name="Fujiwara S."/>
            <person name="Wang Z.W."/>
            <person name="Zhang Y.Q."/>
            <person name="Mitsuda N."/>
            <person name="Wang M."/>
            <person name="Liu G.H."/>
            <person name="Pecoraro L."/>
            <person name="Huang H.X."/>
            <person name="Xiao X.J."/>
            <person name="Lin M."/>
            <person name="Wu X.Y."/>
            <person name="Wu W.L."/>
            <person name="Chen Y.Y."/>
            <person name="Chang S.B."/>
            <person name="Sakamoto S."/>
            <person name="Ohme-Takagi M."/>
            <person name="Yagi M."/>
            <person name="Zeng S.J."/>
            <person name="Shen C.Y."/>
            <person name="Yeh C.M."/>
            <person name="Luo Y.B."/>
            <person name="Tsai W.C."/>
            <person name="Van de Peer Y."/>
            <person name="Liu Z.J."/>
        </authorList>
    </citation>
    <scope>NUCLEOTIDE SEQUENCE [LARGE SCALE GENOMIC DNA]</scope>
    <source>
        <strain evidence="4">cv. Shenzhen</strain>
        <tissue evidence="3">Stem</tissue>
    </source>
</reference>
<dbReference type="EMBL" id="KZ451998">
    <property type="protein sequence ID" value="PKA53408.1"/>
    <property type="molecule type" value="Genomic_DNA"/>
</dbReference>
<dbReference type="InterPro" id="IPR053223">
    <property type="entry name" value="Prob_Methyltransferase"/>
</dbReference>
<keyword evidence="2" id="KW-0472">Membrane</keyword>
<accession>A0A2I0ACY0</accession>
<sequence length="398" mass="43321">MGSVSLKIGDGTARFRRASLCSSALHLVMLASVLTTNLFALYAFTFAPNSSSSSSPVLHNRNLSVISEHVSAIVREIDSSERRLQQIERELSGYDSLDPSLPSTPAELKLFLARHTLPLGPDSRSKITEMTSSVAHSCARSADLLAQFMSYKPHALCPTADSHLPQKLISRGCEPLPRRRCLTRPKPRQLLPLPTSLWNTPSPAGGVLIDKQMWVKPRGKNDFLIADVLALGGGGIRIGFDIAGGAGDFAARMSERNVTIVTSTLNAGGAVGEFVAARGLFPLQLSPAHRFPFYDSVFDLVHTINGLDEGGAAGMGRTRPEALEFLMFDIDRILRAGGLFWLDNHLCVDDERKRTVTRVIERFGYKKLKWVVGEKADAGSSGKTQVYLSAVLQKPPRG</sequence>
<evidence type="ECO:0000313" key="3">
    <source>
        <dbReference type="EMBL" id="PKA53408.1"/>
    </source>
</evidence>
<evidence type="ECO:0000313" key="4">
    <source>
        <dbReference type="Proteomes" id="UP000236161"/>
    </source>
</evidence>
<protein>
    <recommendedName>
        <fullName evidence="5">Methyltransferase type 11 domain-containing protein</fullName>
    </recommendedName>
</protein>
<dbReference type="InterPro" id="IPR029063">
    <property type="entry name" value="SAM-dependent_MTases_sf"/>
</dbReference>
<gene>
    <name evidence="3" type="ORF">AXF42_Ash012350</name>
</gene>
<evidence type="ECO:0008006" key="5">
    <source>
        <dbReference type="Google" id="ProtNLM"/>
    </source>
</evidence>
<dbReference type="SUPFAM" id="SSF53335">
    <property type="entry name" value="S-adenosyl-L-methionine-dependent methyltransferases"/>
    <property type="match status" value="1"/>
</dbReference>